<dbReference type="EMBL" id="ABEU02000020">
    <property type="protein sequence ID" value="PNR32626.1"/>
    <property type="molecule type" value="Genomic_DNA"/>
</dbReference>
<accession>A0A2K1ITL9</accession>
<name>A0A2K1ITL9_PHYPA</name>
<evidence type="ECO:0000313" key="2">
    <source>
        <dbReference type="EnsemblPlants" id="PAC:32945819.CDS.1"/>
    </source>
</evidence>
<proteinExistence type="predicted"/>
<dbReference type="Proteomes" id="UP000006727">
    <property type="component" value="Chromosome 20"/>
</dbReference>
<evidence type="ECO:0000313" key="1">
    <source>
        <dbReference type="EMBL" id="PNR32626.1"/>
    </source>
</evidence>
<reference evidence="1 3" key="1">
    <citation type="journal article" date="2008" name="Science">
        <title>The Physcomitrella genome reveals evolutionary insights into the conquest of land by plants.</title>
        <authorList>
            <person name="Rensing S."/>
            <person name="Lang D."/>
            <person name="Zimmer A."/>
            <person name="Terry A."/>
            <person name="Salamov A."/>
            <person name="Shapiro H."/>
            <person name="Nishiyama T."/>
            <person name="Perroud P.-F."/>
            <person name="Lindquist E."/>
            <person name="Kamisugi Y."/>
            <person name="Tanahashi T."/>
            <person name="Sakakibara K."/>
            <person name="Fujita T."/>
            <person name="Oishi K."/>
            <person name="Shin-I T."/>
            <person name="Kuroki Y."/>
            <person name="Toyoda A."/>
            <person name="Suzuki Y."/>
            <person name="Hashimoto A."/>
            <person name="Yamaguchi K."/>
            <person name="Sugano A."/>
            <person name="Kohara Y."/>
            <person name="Fujiyama A."/>
            <person name="Anterola A."/>
            <person name="Aoki S."/>
            <person name="Ashton N."/>
            <person name="Barbazuk W.B."/>
            <person name="Barker E."/>
            <person name="Bennetzen J."/>
            <person name="Bezanilla M."/>
            <person name="Blankenship R."/>
            <person name="Cho S.H."/>
            <person name="Dutcher S."/>
            <person name="Estelle M."/>
            <person name="Fawcett J.A."/>
            <person name="Gundlach H."/>
            <person name="Hanada K."/>
            <person name="Heyl A."/>
            <person name="Hicks K.A."/>
            <person name="Hugh J."/>
            <person name="Lohr M."/>
            <person name="Mayer K."/>
            <person name="Melkozernov A."/>
            <person name="Murata T."/>
            <person name="Nelson D."/>
            <person name="Pils B."/>
            <person name="Prigge M."/>
            <person name="Reiss B."/>
            <person name="Renner T."/>
            <person name="Rombauts S."/>
            <person name="Rushton P."/>
            <person name="Sanderfoot A."/>
            <person name="Schween G."/>
            <person name="Shiu S.-H."/>
            <person name="Stueber K."/>
            <person name="Theodoulou F.L."/>
            <person name="Tu H."/>
            <person name="Van de Peer Y."/>
            <person name="Verrier P.J."/>
            <person name="Waters E."/>
            <person name="Wood A."/>
            <person name="Yang L."/>
            <person name="Cove D."/>
            <person name="Cuming A."/>
            <person name="Hasebe M."/>
            <person name="Lucas S."/>
            <person name="Mishler D.B."/>
            <person name="Reski R."/>
            <person name="Grigoriev I."/>
            <person name="Quatrano R.S."/>
            <person name="Boore J.L."/>
        </authorList>
    </citation>
    <scope>NUCLEOTIDE SEQUENCE [LARGE SCALE GENOMIC DNA]</scope>
    <source>
        <strain evidence="2 3">cv. Gransden 2004</strain>
    </source>
</reference>
<dbReference type="EnsemblPlants" id="Pp3c20_1810V3.1">
    <property type="protein sequence ID" value="PAC:32945819.CDS.1"/>
    <property type="gene ID" value="Pp3c20_1810"/>
</dbReference>
<evidence type="ECO:0000313" key="3">
    <source>
        <dbReference type="Proteomes" id="UP000006727"/>
    </source>
</evidence>
<reference evidence="2" key="3">
    <citation type="submission" date="2020-12" db="UniProtKB">
        <authorList>
            <consortium name="EnsemblPlants"/>
        </authorList>
    </citation>
    <scope>IDENTIFICATION</scope>
</reference>
<dbReference type="InParanoid" id="A0A2K1ITL9"/>
<organism evidence="1">
    <name type="scientific">Physcomitrium patens</name>
    <name type="common">Spreading-leaved earth moss</name>
    <name type="synonym">Physcomitrella patens</name>
    <dbReference type="NCBI Taxonomy" id="3218"/>
    <lineage>
        <taxon>Eukaryota</taxon>
        <taxon>Viridiplantae</taxon>
        <taxon>Streptophyta</taxon>
        <taxon>Embryophyta</taxon>
        <taxon>Bryophyta</taxon>
        <taxon>Bryophytina</taxon>
        <taxon>Bryopsida</taxon>
        <taxon>Funariidae</taxon>
        <taxon>Funariales</taxon>
        <taxon>Funariaceae</taxon>
        <taxon>Physcomitrium</taxon>
    </lineage>
</organism>
<protein>
    <submittedName>
        <fullName evidence="1 2">Uncharacterized protein</fullName>
    </submittedName>
</protein>
<sequence>MWVHMHHFPFIHRSFTYHAAAAALPKKQLNRPANSHHLGLICPFL</sequence>
<gene>
    <name evidence="1" type="ORF">PHYPA_024568</name>
</gene>
<reference evidence="1 3" key="2">
    <citation type="journal article" date="2018" name="Plant J.">
        <title>The Physcomitrella patens chromosome-scale assembly reveals moss genome structure and evolution.</title>
        <authorList>
            <person name="Lang D."/>
            <person name="Ullrich K.K."/>
            <person name="Murat F."/>
            <person name="Fuchs J."/>
            <person name="Jenkins J."/>
            <person name="Haas F.B."/>
            <person name="Piednoel M."/>
            <person name="Gundlach H."/>
            <person name="Van Bel M."/>
            <person name="Meyberg R."/>
            <person name="Vives C."/>
            <person name="Morata J."/>
            <person name="Symeonidi A."/>
            <person name="Hiss M."/>
            <person name="Muchero W."/>
            <person name="Kamisugi Y."/>
            <person name="Saleh O."/>
            <person name="Blanc G."/>
            <person name="Decker E.L."/>
            <person name="van Gessel N."/>
            <person name="Grimwood J."/>
            <person name="Hayes R.D."/>
            <person name="Graham S.W."/>
            <person name="Gunter L.E."/>
            <person name="McDaniel S.F."/>
            <person name="Hoernstein S.N.W."/>
            <person name="Larsson A."/>
            <person name="Li F.W."/>
            <person name="Perroud P.F."/>
            <person name="Phillips J."/>
            <person name="Ranjan P."/>
            <person name="Rokshar D.S."/>
            <person name="Rothfels C.J."/>
            <person name="Schneider L."/>
            <person name="Shu S."/>
            <person name="Stevenson D.W."/>
            <person name="Thummler F."/>
            <person name="Tillich M."/>
            <person name="Villarreal Aguilar J.C."/>
            <person name="Widiez T."/>
            <person name="Wong G.K."/>
            <person name="Wymore A."/>
            <person name="Zhang Y."/>
            <person name="Zimmer A.D."/>
            <person name="Quatrano R.S."/>
            <person name="Mayer K.F.X."/>
            <person name="Goodstein D."/>
            <person name="Casacuberta J.M."/>
            <person name="Vandepoele K."/>
            <person name="Reski R."/>
            <person name="Cuming A.C."/>
            <person name="Tuskan G.A."/>
            <person name="Maumus F."/>
            <person name="Salse J."/>
            <person name="Schmutz J."/>
            <person name="Rensing S.A."/>
        </authorList>
    </citation>
    <scope>NUCLEOTIDE SEQUENCE [LARGE SCALE GENOMIC DNA]</scope>
    <source>
        <strain evidence="2 3">cv. Gransden 2004</strain>
    </source>
</reference>
<dbReference type="AlphaFoldDB" id="A0A2K1ITL9"/>
<dbReference type="Gramene" id="Pp3c20_1810V3.1">
    <property type="protein sequence ID" value="PAC:32945819.CDS.1"/>
    <property type="gene ID" value="Pp3c20_1810"/>
</dbReference>
<keyword evidence="3" id="KW-1185">Reference proteome</keyword>